<dbReference type="GO" id="GO:0006355">
    <property type="term" value="P:regulation of DNA-templated transcription"/>
    <property type="evidence" value="ECO:0007669"/>
    <property type="project" value="InterPro"/>
</dbReference>
<dbReference type="Pfam" id="PF00072">
    <property type="entry name" value="Response_reg"/>
    <property type="match status" value="1"/>
</dbReference>
<keyword evidence="7" id="KW-1185">Reference proteome</keyword>
<dbReference type="InterPro" id="IPR025662">
    <property type="entry name" value="Sigma_54_int_dom_ATP-bd_1"/>
</dbReference>
<dbReference type="InterPro" id="IPR025943">
    <property type="entry name" value="Sigma_54_int_dom_ATP-bd_2"/>
</dbReference>
<reference evidence="6" key="1">
    <citation type="submission" date="2022-04" db="EMBL/GenBank/DDBJ databases">
        <title>Mucilaginibacter sp. RS28 isolated from freshwater.</title>
        <authorList>
            <person name="Ko S.-R."/>
        </authorList>
    </citation>
    <scope>NUCLEOTIDE SEQUENCE</scope>
    <source>
        <strain evidence="6">RS28</strain>
    </source>
</reference>
<dbReference type="GO" id="GO:0000160">
    <property type="term" value="P:phosphorelay signal transduction system"/>
    <property type="evidence" value="ECO:0007669"/>
    <property type="project" value="InterPro"/>
</dbReference>
<keyword evidence="1" id="KW-0547">Nucleotide-binding</keyword>
<gene>
    <name evidence="6" type="ORF">MUY27_02805</name>
</gene>
<dbReference type="PANTHER" id="PTHR32071">
    <property type="entry name" value="TRANSCRIPTIONAL REGULATORY PROTEIN"/>
    <property type="match status" value="1"/>
</dbReference>
<dbReference type="PANTHER" id="PTHR32071:SF81">
    <property type="entry name" value="PROPIONATE CATABOLISM OPERON REGULATORY PROTEIN"/>
    <property type="match status" value="1"/>
</dbReference>
<dbReference type="RefSeq" id="WP_245128451.1">
    <property type="nucleotide sequence ID" value="NZ_JALJEJ010000001.1"/>
</dbReference>
<proteinExistence type="predicted"/>
<dbReference type="Gene3D" id="3.40.50.300">
    <property type="entry name" value="P-loop containing nucleotide triphosphate hydrolases"/>
    <property type="match status" value="1"/>
</dbReference>
<evidence type="ECO:0000259" key="5">
    <source>
        <dbReference type="PROSITE" id="PS50110"/>
    </source>
</evidence>
<dbReference type="SMART" id="SM00382">
    <property type="entry name" value="AAA"/>
    <property type="match status" value="1"/>
</dbReference>
<keyword evidence="3" id="KW-0597">Phosphoprotein</keyword>
<evidence type="ECO:0000259" key="4">
    <source>
        <dbReference type="PROSITE" id="PS50045"/>
    </source>
</evidence>
<dbReference type="InterPro" id="IPR003593">
    <property type="entry name" value="AAA+_ATPase"/>
</dbReference>
<dbReference type="InterPro" id="IPR009057">
    <property type="entry name" value="Homeodomain-like_sf"/>
</dbReference>
<dbReference type="InterPro" id="IPR011006">
    <property type="entry name" value="CheY-like_superfamily"/>
</dbReference>
<accession>A0A9X2BAC0</accession>
<dbReference type="SUPFAM" id="SSF46689">
    <property type="entry name" value="Homeodomain-like"/>
    <property type="match status" value="1"/>
</dbReference>
<feature type="domain" description="Sigma-54 factor interaction" evidence="4">
    <location>
        <begin position="143"/>
        <end position="372"/>
    </location>
</feature>
<dbReference type="InterPro" id="IPR002078">
    <property type="entry name" value="Sigma_54_int"/>
</dbReference>
<evidence type="ECO:0000256" key="3">
    <source>
        <dbReference type="PROSITE-ProRule" id="PRU00169"/>
    </source>
</evidence>
<dbReference type="CDD" id="cd00156">
    <property type="entry name" value="REC"/>
    <property type="match status" value="1"/>
</dbReference>
<name>A0A9X2BAC0_9SPHI</name>
<dbReference type="InterPro" id="IPR058031">
    <property type="entry name" value="AAA_lid_NorR"/>
</dbReference>
<dbReference type="PROSITE" id="PS50110">
    <property type="entry name" value="RESPONSE_REGULATORY"/>
    <property type="match status" value="1"/>
</dbReference>
<dbReference type="Gene3D" id="3.40.50.2300">
    <property type="match status" value="1"/>
</dbReference>
<dbReference type="EMBL" id="JALJEJ010000001">
    <property type="protein sequence ID" value="MCJ8208622.1"/>
    <property type="molecule type" value="Genomic_DNA"/>
</dbReference>
<evidence type="ECO:0000256" key="2">
    <source>
        <dbReference type="ARBA" id="ARBA00022840"/>
    </source>
</evidence>
<dbReference type="InterPro" id="IPR001789">
    <property type="entry name" value="Sig_transdc_resp-reg_receiver"/>
</dbReference>
<keyword evidence="2" id="KW-0067">ATP-binding</keyword>
<dbReference type="InterPro" id="IPR027417">
    <property type="entry name" value="P-loop_NTPase"/>
</dbReference>
<dbReference type="PROSITE" id="PS50045">
    <property type="entry name" value="SIGMA54_INTERACT_4"/>
    <property type="match status" value="1"/>
</dbReference>
<dbReference type="PROSITE" id="PS00676">
    <property type="entry name" value="SIGMA54_INTERACT_2"/>
    <property type="match status" value="1"/>
</dbReference>
<sequence length="450" mass="50734">MLIFIVEDDPWFGELLKHHISLNPDYEVCLFSTAKECLEKMYLQPMLVSIDLNLPDSTGSQLYRKIRKADGNVPVVVISAQESVSEAVALLKSGVYDYILKDENTRDLFWNTINRYRETLALKEEVRVLEDQLISKYDFSKIIKGNSKTMQPVFALMEKAARTNINVLISGETGTGKELVAKAIHANSSRRKKPFVAVNMAAIPTELVESELFGYEKGAFTGAMQRKIGKFEEANGGTLFLDEIGELNISVQSKLLRALQEREITRIGGSGKIPVDIRLITATNRELADEVKNGTFREDLYYRIFGLPIELPPLRHREGDILFLAGYFLREFVKANNVGDVSLTRDAEEKLIQYTYPGNVRELRSIIELAAVLCEKNHISPGDIRFKPVTSKGMPVAGEKSLRDHTLEIINYYLSTYQHNIPLVAEKLKIGKSTIYKILKEGKAYADCEG</sequence>
<dbReference type="SMART" id="SM00448">
    <property type="entry name" value="REC"/>
    <property type="match status" value="1"/>
</dbReference>
<dbReference type="PROSITE" id="PS00675">
    <property type="entry name" value="SIGMA54_INTERACT_1"/>
    <property type="match status" value="1"/>
</dbReference>
<dbReference type="Pfam" id="PF25601">
    <property type="entry name" value="AAA_lid_14"/>
    <property type="match status" value="1"/>
</dbReference>
<dbReference type="Pfam" id="PF00158">
    <property type="entry name" value="Sigma54_activat"/>
    <property type="match status" value="1"/>
</dbReference>
<dbReference type="SUPFAM" id="SSF52540">
    <property type="entry name" value="P-loop containing nucleoside triphosphate hydrolases"/>
    <property type="match status" value="1"/>
</dbReference>
<feature type="modified residue" description="4-aspartylphosphate" evidence="3">
    <location>
        <position position="51"/>
    </location>
</feature>
<dbReference type="CDD" id="cd00009">
    <property type="entry name" value="AAA"/>
    <property type="match status" value="1"/>
</dbReference>
<dbReference type="Gene3D" id="1.10.8.60">
    <property type="match status" value="1"/>
</dbReference>
<comment type="caution">
    <text evidence="6">The sequence shown here is derived from an EMBL/GenBank/DDBJ whole genome shotgun (WGS) entry which is preliminary data.</text>
</comment>
<evidence type="ECO:0000256" key="1">
    <source>
        <dbReference type="ARBA" id="ARBA00022741"/>
    </source>
</evidence>
<organism evidence="6 7">
    <name type="scientific">Mucilaginibacter straminoryzae</name>
    <dbReference type="NCBI Taxonomy" id="2932774"/>
    <lineage>
        <taxon>Bacteria</taxon>
        <taxon>Pseudomonadati</taxon>
        <taxon>Bacteroidota</taxon>
        <taxon>Sphingobacteriia</taxon>
        <taxon>Sphingobacteriales</taxon>
        <taxon>Sphingobacteriaceae</taxon>
        <taxon>Mucilaginibacter</taxon>
    </lineage>
</organism>
<dbReference type="GO" id="GO:0005524">
    <property type="term" value="F:ATP binding"/>
    <property type="evidence" value="ECO:0007669"/>
    <property type="project" value="UniProtKB-KW"/>
</dbReference>
<dbReference type="Proteomes" id="UP001139450">
    <property type="component" value="Unassembled WGS sequence"/>
</dbReference>
<dbReference type="FunFam" id="3.40.50.300:FF:000006">
    <property type="entry name" value="DNA-binding transcriptional regulator NtrC"/>
    <property type="match status" value="1"/>
</dbReference>
<feature type="domain" description="Response regulatory" evidence="5">
    <location>
        <begin position="2"/>
        <end position="116"/>
    </location>
</feature>
<protein>
    <submittedName>
        <fullName evidence="6">Sigma-54 dependent transcriptional regulator</fullName>
    </submittedName>
</protein>
<evidence type="ECO:0000313" key="7">
    <source>
        <dbReference type="Proteomes" id="UP001139450"/>
    </source>
</evidence>
<dbReference type="SUPFAM" id="SSF52172">
    <property type="entry name" value="CheY-like"/>
    <property type="match status" value="1"/>
</dbReference>
<evidence type="ECO:0000313" key="6">
    <source>
        <dbReference type="EMBL" id="MCJ8208622.1"/>
    </source>
</evidence>
<dbReference type="AlphaFoldDB" id="A0A9X2BAC0"/>